<comment type="caution">
    <text evidence="1">The sequence shown here is derived from an EMBL/GenBank/DDBJ whole genome shotgun (WGS) entry which is preliminary data.</text>
</comment>
<sequence length="130" mass="14849">QRPYRLGEHHVMPHDFSTLHVLGSIGELNWYNEHVGKHECAAVDMFWFPIPTLHSSTAHTIIPAYIPATFPSAIPFPLHPAFIPLLPSTLTPVFPQELEGNNIEGVLALKTPWPLIMRTIWQDHARYLER</sequence>
<dbReference type="Proteomes" id="UP001221757">
    <property type="component" value="Unassembled WGS sequence"/>
</dbReference>
<protein>
    <submittedName>
        <fullName evidence="1">Uncharacterized protein</fullName>
    </submittedName>
</protein>
<dbReference type="GO" id="GO:0005829">
    <property type="term" value="C:cytosol"/>
    <property type="evidence" value="ECO:0007669"/>
    <property type="project" value="TreeGrafter"/>
</dbReference>
<reference evidence="1" key="1">
    <citation type="submission" date="2023-03" db="EMBL/GenBank/DDBJ databases">
        <title>Massive genome expansion in bonnet fungi (Mycena s.s.) driven by repeated elements and novel gene families across ecological guilds.</title>
        <authorList>
            <consortium name="Lawrence Berkeley National Laboratory"/>
            <person name="Harder C.B."/>
            <person name="Miyauchi S."/>
            <person name="Viragh M."/>
            <person name="Kuo A."/>
            <person name="Thoen E."/>
            <person name="Andreopoulos B."/>
            <person name="Lu D."/>
            <person name="Skrede I."/>
            <person name="Drula E."/>
            <person name="Henrissat B."/>
            <person name="Morin E."/>
            <person name="Kohler A."/>
            <person name="Barry K."/>
            <person name="LaButti K."/>
            <person name="Morin E."/>
            <person name="Salamov A."/>
            <person name="Lipzen A."/>
            <person name="Mereny Z."/>
            <person name="Hegedus B."/>
            <person name="Baldrian P."/>
            <person name="Stursova M."/>
            <person name="Weitz H."/>
            <person name="Taylor A."/>
            <person name="Grigoriev I.V."/>
            <person name="Nagy L.G."/>
            <person name="Martin F."/>
            <person name="Kauserud H."/>
        </authorList>
    </citation>
    <scope>NUCLEOTIDE SEQUENCE</scope>
    <source>
        <strain evidence="1">CBHHK067</strain>
    </source>
</reference>
<dbReference type="AlphaFoldDB" id="A0AAD7GE34"/>
<dbReference type="EMBL" id="JARKIE010000094">
    <property type="protein sequence ID" value="KAJ7686672.1"/>
    <property type="molecule type" value="Genomic_DNA"/>
</dbReference>
<accession>A0AAD7GE34</accession>
<keyword evidence="2" id="KW-1185">Reference proteome</keyword>
<evidence type="ECO:0000313" key="2">
    <source>
        <dbReference type="Proteomes" id="UP001221757"/>
    </source>
</evidence>
<dbReference type="PANTHER" id="PTHR24095:SF14">
    <property type="entry name" value="ACETYL-COENZYME A SYNTHETASE 1"/>
    <property type="match status" value="1"/>
</dbReference>
<name>A0AAD7GE34_MYCRO</name>
<feature type="non-terminal residue" evidence="1">
    <location>
        <position position="1"/>
    </location>
</feature>
<dbReference type="InterPro" id="IPR042099">
    <property type="entry name" value="ANL_N_sf"/>
</dbReference>
<proteinExistence type="predicted"/>
<dbReference type="PANTHER" id="PTHR24095">
    <property type="entry name" value="ACETYL-COENZYME A SYNTHETASE"/>
    <property type="match status" value="1"/>
</dbReference>
<dbReference type="GO" id="GO:0003987">
    <property type="term" value="F:acetate-CoA ligase activity"/>
    <property type="evidence" value="ECO:0007669"/>
    <property type="project" value="TreeGrafter"/>
</dbReference>
<organism evidence="1 2">
    <name type="scientific">Mycena rosella</name>
    <name type="common">Pink bonnet</name>
    <name type="synonym">Agaricus rosellus</name>
    <dbReference type="NCBI Taxonomy" id="1033263"/>
    <lineage>
        <taxon>Eukaryota</taxon>
        <taxon>Fungi</taxon>
        <taxon>Dikarya</taxon>
        <taxon>Basidiomycota</taxon>
        <taxon>Agaricomycotina</taxon>
        <taxon>Agaricomycetes</taxon>
        <taxon>Agaricomycetidae</taxon>
        <taxon>Agaricales</taxon>
        <taxon>Marasmiineae</taxon>
        <taxon>Mycenaceae</taxon>
        <taxon>Mycena</taxon>
    </lineage>
</organism>
<evidence type="ECO:0000313" key="1">
    <source>
        <dbReference type="EMBL" id="KAJ7686672.1"/>
    </source>
</evidence>
<dbReference type="Gene3D" id="3.40.50.12780">
    <property type="entry name" value="N-terminal domain of ligase-like"/>
    <property type="match status" value="1"/>
</dbReference>
<dbReference type="GO" id="GO:0006085">
    <property type="term" value="P:acetyl-CoA biosynthetic process"/>
    <property type="evidence" value="ECO:0007669"/>
    <property type="project" value="TreeGrafter"/>
</dbReference>
<gene>
    <name evidence="1" type="ORF">B0H17DRAFT_1303235</name>
</gene>